<comment type="caution">
    <text evidence="1">The sequence shown here is derived from an EMBL/GenBank/DDBJ whole genome shotgun (WGS) entry which is preliminary data.</text>
</comment>
<name>A0ABT7WDE9_9FLAO</name>
<evidence type="ECO:0000313" key="1">
    <source>
        <dbReference type="EMBL" id="MDM9630834.1"/>
    </source>
</evidence>
<dbReference type="RefSeq" id="WP_289724198.1">
    <property type="nucleotide sequence ID" value="NZ_JAUDUY010000002.1"/>
</dbReference>
<accession>A0ABT7WDE9</accession>
<gene>
    <name evidence="1" type="ORF">QU605_05095</name>
</gene>
<sequence>MKLLRYILCIGGWFFLISATTEEACINTESLIEYIGEQTTQALEEADIQLIRYHAFNAVNAIERSRTQLQDCGCDYARKNLLESLENLKLATQVSTLEGTRIPLSRAMDYILAGEEALEQHDKTHTPPFWQRLMNVDTKESKHTQASRILKADKAIEAKIEEALITYQNSLNEVVQGVPCEEALIFVKRVYSHCEKQLERNDQTPAKRFYNLRTKEITQKALDELRDCSL</sequence>
<keyword evidence="2" id="KW-1185">Reference proteome</keyword>
<reference evidence="1" key="1">
    <citation type="submission" date="2023-06" db="EMBL/GenBank/DDBJ databases">
        <title>Robiginitalea aurantiacus sp. nov. and Algoriphagus sediminis sp. nov., isolated from coastal sediment.</title>
        <authorList>
            <person name="Zhou Z.Y."/>
            <person name="An J."/>
            <person name="Jia Y.W."/>
            <person name="Du Z.J."/>
        </authorList>
    </citation>
    <scope>NUCLEOTIDE SEQUENCE</scope>
    <source>
        <strain evidence="1">M39</strain>
    </source>
</reference>
<dbReference type="EMBL" id="JAUDUY010000002">
    <property type="protein sequence ID" value="MDM9630834.1"/>
    <property type="molecule type" value="Genomic_DNA"/>
</dbReference>
<protein>
    <submittedName>
        <fullName evidence="1">Uncharacterized protein</fullName>
    </submittedName>
</protein>
<dbReference type="Proteomes" id="UP001174839">
    <property type="component" value="Unassembled WGS sequence"/>
</dbReference>
<proteinExistence type="predicted"/>
<evidence type="ECO:0000313" key="2">
    <source>
        <dbReference type="Proteomes" id="UP001174839"/>
    </source>
</evidence>
<organism evidence="1 2">
    <name type="scientific">Robiginitalea aurantiaca</name>
    <dbReference type="NCBI Taxonomy" id="3056915"/>
    <lineage>
        <taxon>Bacteria</taxon>
        <taxon>Pseudomonadati</taxon>
        <taxon>Bacteroidota</taxon>
        <taxon>Flavobacteriia</taxon>
        <taxon>Flavobacteriales</taxon>
        <taxon>Flavobacteriaceae</taxon>
        <taxon>Robiginitalea</taxon>
    </lineage>
</organism>